<gene>
    <name evidence="1" type="ORF">L9F63_000347</name>
</gene>
<dbReference type="EMBL" id="JASPKZ010000013">
    <property type="protein sequence ID" value="KAJ9601508.1"/>
    <property type="molecule type" value="Genomic_DNA"/>
</dbReference>
<feature type="non-terminal residue" evidence="1">
    <location>
        <position position="1"/>
    </location>
</feature>
<protein>
    <submittedName>
        <fullName evidence="1">Uncharacterized protein</fullName>
    </submittedName>
</protein>
<reference evidence="1" key="1">
    <citation type="journal article" date="2023" name="IScience">
        <title>Live-bearing cockroach genome reveals convergent evolutionary mechanisms linked to viviparity in insects and beyond.</title>
        <authorList>
            <person name="Fouks B."/>
            <person name="Harrison M.C."/>
            <person name="Mikhailova A.A."/>
            <person name="Marchal E."/>
            <person name="English S."/>
            <person name="Carruthers M."/>
            <person name="Jennings E.C."/>
            <person name="Chiamaka E.L."/>
            <person name="Frigard R.A."/>
            <person name="Pippel M."/>
            <person name="Attardo G.M."/>
            <person name="Benoit J.B."/>
            <person name="Bornberg-Bauer E."/>
            <person name="Tobe S.S."/>
        </authorList>
    </citation>
    <scope>NUCLEOTIDE SEQUENCE</scope>
    <source>
        <strain evidence="1">Stay&amp;Tobe</strain>
    </source>
</reference>
<evidence type="ECO:0000313" key="1">
    <source>
        <dbReference type="EMBL" id="KAJ9601508.1"/>
    </source>
</evidence>
<name>A0AAD8APN4_DIPPU</name>
<accession>A0AAD8APN4</accession>
<proteinExistence type="predicted"/>
<dbReference type="Proteomes" id="UP001233999">
    <property type="component" value="Unassembled WGS sequence"/>
</dbReference>
<evidence type="ECO:0000313" key="2">
    <source>
        <dbReference type="Proteomes" id="UP001233999"/>
    </source>
</evidence>
<sequence>ARMTNLTTLLLLGLHLGMSCPFLALLITCCHVNFSVRPIFEVEQFQYIERFPVQTR</sequence>
<feature type="non-terminal residue" evidence="1">
    <location>
        <position position="56"/>
    </location>
</feature>
<reference evidence="1" key="2">
    <citation type="submission" date="2023-05" db="EMBL/GenBank/DDBJ databases">
        <authorList>
            <person name="Fouks B."/>
        </authorList>
    </citation>
    <scope>NUCLEOTIDE SEQUENCE</scope>
    <source>
        <strain evidence="1">Stay&amp;Tobe</strain>
        <tissue evidence="1">Testes</tissue>
    </source>
</reference>
<keyword evidence="2" id="KW-1185">Reference proteome</keyword>
<comment type="caution">
    <text evidence="1">The sequence shown here is derived from an EMBL/GenBank/DDBJ whole genome shotgun (WGS) entry which is preliminary data.</text>
</comment>
<organism evidence="1 2">
    <name type="scientific">Diploptera punctata</name>
    <name type="common">Pacific beetle cockroach</name>
    <dbReference type="NCBI Taxonomy" id="6984"/>
    <lineage>
        <taxon>Eukaryota</taxon>
        <taxon>Metazoa</taxon>
        <taxon>Ecdysozoa</taxon>
        <taxon>Arthropoda</taxon>
        <taxon>Hexapoda</taxon>
        <taxon>Insecta</taxon>
        <taxon>Pterygota</taxon>
        <taxon>Neoptera</taxon>
        <taxon>Polyneoptera</taxon>
        <taxon>Dictyoptera</taxon>
        <taxon>Blattodea</taxon>
        <taxon>Blaberoidea</taxon>
        <taxon>Blaberidae</taxon>
        <taxon>Diplopterinae</taxon>
        <taxon>Diploptera</taxon>
    </lineage>
</organism>
<dbReference type="AlphaFoldDB" id="A0AAD8APN4"/>